<dbReference type="GO" id="GO:0046556">
    <property type="term" value="F:alpha-L-arabinofuranosidase activity"/>
    <property type="evidence" value="ECO:0007669"/>
    <property type="project" value="TreeGrafter"/>
</dbReference>
<reference evidence="2" key="1">
    <citation type="journal article" date="2020" name="bioRxiv">
        <title>Genomic and phenotypic heterogeneity of clinical isolates of the human pathogens Aspergillus fumigatus, Aspergillus lentulus and Aspergillus fumigatiaffinis.</title>
        <authorList>
            <person name="dos Santos R.A.C."/>
            <person name="Steenwyk J.L."/>
            <person name="Rivero-Menendez O."/>
            <person name="Mead M.E."/>
            <person name="Silva L.P."/>
            <person name="Bastos R.W."/>
            <person name="Alastruey-Izquierdo A."/>
            <person name="Goldman G.H."/>
            <person name="Rokas A."/>
        </authorList>
    </citation>
    <scope>NUCLEOTIDE SEQUENCE</scope>
    <source>
        <strain evidence="2">CNM-CM8927</strain>
    </source>
</reference>
<evidence type="ECO:0000313" key="2">
    <source>
        <dbReference type="EMBL" id="KAF4202156.1"/>
    </source>
</evidence>
<sequence length="248" mass="26602">MMQMAQDLGLEVILGIWAGLYLNGEVVSVAHLQPYIDSVMNELEFLLRFMAFYNAIHAVYPSIKLISTINPNPVTSNGSSLDLHIYGNGNYFVSLFNAFDQLAANTPFSSTMAVIKHTANEALYSISYYVQRLFADNMGTRTLPLTATNGGFGPIYWSATANSSSTILKLVNYNEITGSSNAVQVNVKGSSKTTATLITLTAPSSASVNKLPSLGGESSIITTTTLSGRAGSFAVSFSNHYELAILVV</sequence>
<evidence type="ECO:0000313" key="3">
    <source>
        <dbReference type="Proteomes" id="UP000649114"/>
    </source>
</evidence>
<gene>
    <name evidence="2" type="ORF">CNMCM8927_000585</name>
</gene>
<dbReference type="InterPro" id="IPR051563">
    <property type="entry name" value="Glycosyl_Hydrolase_51"/>
</dbReference>
<comment type="caution">
    <text evidence="2">The sequence shown here is derived from an EMBL/GenBank/DDBJ whole genome shotgun (WGS) entry which is preliminary data.</text>
</comment>
<dbReference type="Pfam" id="PF22848">
    <property type="entry name" value="ASD1_dom"/>
    <property type="match status" value="2"/>
</dbReference>
<dbReference type="AlphaFoldDB" id="A0AAN5YIV3"/>
<feature type="domain" description="Alpha-L-arabinofuranosidase 1 catalytic" evidence="1">
    <location>
        <begin position="1"/>
        <end position="47"/>
    </location>
</feature>
<feature type="domain" description="Alpha-L-arabinofuranosidase 1 catalytic" evidence="1">
    <location>
        <begin position="48"/>
        <end position="101"/>
    </location>
</feature>
<dbReference type="PANTHER" id="PTHR31776">
    <property type="entry name" value="ALPHA-L-ARABINOFURANOSIDASE 1"/>
    <property type="match status" value="1"/>
</dbReference>
<protein>
    <recommendedName>
        <fullName evidence="1">Alpha-L-arabinofuranosidase 1 catalytic domain-containing protein</fullName>
    </recommendedName>
</protein>
<evidence type="ECO:0000259" key="1">
    <source>
        <dbReference type="Pfam" id="PF22848"/>
    </source>
</evidence>
<dbReference type="SUPFAM" id="SSF51445">
    <property type="entry name" value="(Trans)glycosidases"/>
    <property type="match status" value="1"/>
</dbReference>
<dbReference type="EMBL" id="JAAAPU010000114">
    <property type="protein sequence ID" value="KAF4202156.1"/>
    <property type="molecule type" value="Genomic_DNA"/>
</dbReference>
<accession>A0AAN5YIV3</accession>
<dbReference type="PANTHER" id="PTHR31776:SF0">
    <property type="entry name" value="ALPHA-L-ARABINOFURANOSIDASE 1"/>
    <property type="match status" value="1"/>
</dbReference>
<reference evidence="2" key="2">
    <citation type="submission" date="2020-04" db="EMBL/GenBank/DDBJ databases">
        <authorList>
            <person name="Santos R.A.C."/>
            <person name="Steenwyk J.L."/>
            <person name="Rivero-Menendez O."/>
            <person name="Mead M.E."/>
            <person name="Silva L.P."/>
            <person name="Bastos R.W."/>
            <person name="Alastruey-Izquierdo A."/>
            <person name="Goldman G.H."/>
            <person name="Rokas A."/>
        </authorList>
    </citation>
    <scope>NUCLEOTIDE SEQUENCE</scope>
    <source>
        <strain evidence="2">CNM-CM8927</strain>
    </source>
</reference>
<proteinExistence type="predicted"/>
<dbReference type="InterPro" id="IPR055235">
    <property type="entry name" value="ASD1_cat"/>
</dbReference>
<name>A0AAN5YIV3_ASPLE</name>
<organism evidence="2 3">
    <name type="scientific">Aspergillus lentulus</name>
    <dbReference type="NCBI Taxonomy" id="293939"/>
    <lineage>
        <taxon>Eukaryota</taxon>
        <taxon>Fungi</taxon>
        <taxon>Dikarya</taxon>
        <taxon>Ascomycota</taxon>
        <taxon>Pezizomycotina</taxon>
        <taxon>Eurotiomycetes</taxon>
        <taxon>Eurotiomycetidae</taxon>
        <taxon>Eurotiales</taxon>
        <taxon>Aspergillaceae</taxon>
        <taxon>Aspergillus</taxon>
        <taxon>Aspergillus subgen. Fumigati</taxon>
    </lineage>
</organism>
<dbReference type="Proteomes" id="UP000649114">
    <property type="component" value="Unassembled WGS sequence"/>
</dbReference>
<dbReference type="InterPro" id="IPR017853">
    <property type="entry name" value="GH"/>
</dbReference>